<keyword evidence="6" id="KW-0560">Oxidoreductase</keyword>
<dbReference type="Pfam" id="PF00970">
    <property type="entry name" value="FAD_binding_6"/>
    <property type="match status" value="1"/>
</dbReference>
<evidence type="ECO:0000313" key="11">
    <source>
        <dbReference type="EMBL" id="MFC5054108.1"/>
    </source>
</evidence>
<dbReference type="CDD" id="cd00207">
    <property type="entry name" value="fer2"/>
    <property type="match status" value="1"/>
</dbReference>
<evidence type="ECO:0000256" key="4">
    <source>
        <dbReference type="ARBA" id="ARBA00022723"/>
    </source>
</evidence>
<protein>
    <submittedName>
        <fullName evidence="11">2Fe-2S iron-sulfur cluster-binding protein</fullName>
    </submittedName>
</protein>
<evidence type="ECO:0000313" key="12">
    <source>
        <dbReference type="Proteomes" id="UP001595833"/>
    </source>
</evidence>
<dbReference type="PROSITE" id="PS51085">
    <property type="entry name" value="2FE2S_FER_2"/>
    <property type="match status" value="1"/>
</dbReference>
<keyword evidence="4" id="KW-0479">Metal-binding</keyword>
<gene>
    <name evidence="11" type="ORF">ACFPFM_10095</name>
</gene>
<dbReference type="InterPro" id="IPR001433">
    <property type="entry name" value="OxRdtase_FAD/NAD-bd"/>
</dbReference>
<dbReference type="InterPro" id="IPR050415">
    <property type="entry name" value="MRET"/>
</dbReference>
<dbReference type="SUPFAM" id="SSF63380">
    <property type="entry name" value="Riboflavin synthase domain-like"/>
    <property type="match status" value="1"/>
</dbReference>
<keyword evidence="5" id="KW-0274">FAD</keyword>
<evidence type="ECO:0000256" key="2">
    <source>
        <dbReference type="ARBA" id="ARBA00022630"/>
    </source>
</evidence>
<dbReference type="InterPro" id="IPR012675">
    <property type="entry name" value="Beta-grasp_dom_sf"/>
</dbReference>
<reference evidence="12" key="1">
    <citation type="journal article" date="2019" name="Int. J. Syst. Evol. Microbiol.">
        <title>The Global Catalogue of Microorganisms (GCM) 10K type strain sequencing project: providing services to taxonomists for standard genome sequencing and annotation.</title>
        <authorList>
            <consortium name="The Broad Institute Genomics Platform"/>
            <consortium name="The Broad Institute Genome Sequencing Center for Infectious Disease"/>
            <person name="Wu L."/>
            <person name="Ma J."/>
        </authorList>
    </citation>
    <scope>NUCLEOTIDE SEQUENCE [LARGE SCALE GENOMIC DNA]</scope>
    <source>
        <strain evidence="12">KCTC 12848</strain>
    </source>
</reference>
<dbReference type="InterPro" id="IPR006058">
    <property type="entry name" value="2Fe2S_fd_BS"/>
</dbReference>
<dbReference type="CDD" id="cd06214">
    <property type="entry name" value="PA_degradation_oxidoreductase_like"/>
    <property type="match status" value="1"/>
</dbReference>
<dbReference type="Gene3D" id="3.10.20.30">
    <property type="match status" value="1"/>
</dbReference>
<dbReference type="PANTHER" id="PTHR47354:SF8">
    <property type="entry name" value="1,2-PHENYLACETYL-COA EPOXIDASE, SUBUNIT E"/>
    <property type="match status" value="1"/>
</dbReference>
<evidence type="ECO:0000256" key="8">
    <source>
        <dbReference type="ARBA" id="ARBA00023014"/>
    </source>
</evidence>
<dbReference type="Proteomes" id="UP001595833">
    <property type="component" value="Unassembled WGS sequence"/>
</dbReference>
<dbReference type="RefSeq" id="WP_344038567.1">
    <property type="nucleotide sequence ID" value="NZ_BAAAKE010000012.1"/>
</dbReference>
<dbReference type="SUPFAM" id="SSF52343">
    <property type="entry name" value="Ferredoxin reductase-like, C-terminal NADP-linked domain"/>
    <property type="match status" value="1"/>
</dbReference>
<keyword evidence="7" id="KW-0408">Iron</keyword>
<dbReference type="PROSITE" id="PS51384">
    <property type="entry name" value="FAD_FR"/>
    <property type="match status" value="1"/>
</dbReference>
<evidence type="ECO:0000256" key="3">
    <source>
        <dbReference type="ARBA" id="ARBA00022714"/>
    </source>
</evidence>
<keyword evidence="8" id="KW-0411">Iron-sulfur</keyword>
<dbReference type="InterPro" id="IPR017927">
    <property type="entry name" value="FAD-bd_FR_type"/>
</dbReference>
<evidence type="ECO:0000259" key="9">
    <source>
        <dbReference type="PROSITE" id="PS51085"/>
    </source>
</evidence>
<dbReference type="InterPro" id="IPR008333">
    <property type="entry name" value="Cbr1-like_FAD-bd_dom"/>
</dbReference>
<dbReference type="SUPFAM" id="SSF54292">
    <property type="entry name" value="2Fe-2S ferredoxin-like"/>
    <property type="match status" value="1"/>
</dbReference>
<sequence length="365" mass="38434">MRRGTAARTRFHPLTVVDRDTASADGASLEITLRVPEGLRDLFAFTPGQHLAVRATVDGAEVRRSYSLCSPPDELAERGTLRIGIRLLPGGAYSRHAAAALVPGATVRAMPPLGAFTTSPDPARSRRYAAVVAGSGVTPVLSLATAVLAAEPASTFTAVLANRTADSTMFAEQLADLKDRHPARFALTRLFSRERLDVGLAASHLDDAALNELLTTLLPPHQVDEWFTCGPAGVVDRVRRVLAERGVPAGAVHAELFHATPAPTPPPPADAGGGRALTVHLDGRGTLVETDAGTSLLDAALTARPELPYSCRTGVCGTCRVRVVEGRVHMPGSLALDERERAAGYALACLATPLSERVTVDFDVA</sequence>
<evidence type="ECO:0000256" key="1">
    <source>
        <dbReference type="ARBA" id="ARBA00001974"/>
    </source>
</evidence>
<dbReference type="InterPro" id="IPR036010">
    <property type="entry name" value="2Fe-2S_ferredoxin-like_sf"/>
</dbReference>
<keyword evidence="2" id="KW-0285">Flavoprotein</keyword>
<feature type="domain" description="2Fe-2S ferredoxin-type" evidence="9">
    <location>
        <begin position="275"/>
        <end position="365"/>
    </location>
</feature>
<evidence type="ECO:0000256" key="7">
    <source>
        <dbReference type="ARBA" id="ARBA00023004"/>
    </source>
</evidence>
<comment type="caution">
    <text evidence="11">The sequence shown here is derived from an EMBL/GenBank/DDBJ whole genome shotgun (WGS) entry which is preliminary data.</text>
</comment>
<dbReference type="InterPro" id="IPR001041">
    <property type="entry name" value="2Fe-2S_ferredoxin-type"/>
</dbReference>
<evidence type="ECO:0000256" key="6">
    <source>
        <dbReference type="ARBA" id="ARBA00023002"/>
    </source>
</evidence>
<dbReference type="Gene3D" id="3.40.50.80">
    <property type="entry name" value="Nucleotide-binding domain of ferredoxin-NADP reductase (FNR) module"/>
    <property type="match status" value="1"/>
</dbReference>
<feature type="domain" description="FAD-binding FR-type" evidence="10">
    <location>
        <begin position="9"/>
        <end position="119"/>
    </location>
</feature>
<dbReference type="EMBL" id="JBHSJB010000008">
    <property type="protein sequence ID" value="MFC5054108.1"/>
    <property type="molecule type" value="Genomic_DNA"/>
</dbReference>
<dbReference type="InterPro" id="IPR017938">
    <property type="entry name" value="Riboflavin_synthase-like_b-brl"/>
</dbReference>
<keyword evidence="3" id="KW-0001">2Fe-2S</keyword>
<keyword evidence="12" id="KW-1185">Reference proteome</keyword>
<dbReference type="PANTHER" id="PTHR47354">
    <property type="entry name" value="NADH OXIDOREDUCTASE HCR"/>
    <property type="match status" value="1"/>
</dbReference>
<evidence type="ECO:0000256" key="5">
    <source>
        <dbReference type="ARBA" id="ARBA00022827"/>
    </source>
</evidence>
<name>A0ABV9XXF4_9PSEU</name>
<dbReference type="PROSITE" id="PS00197">
    <property type="entry name" value="2FE2S_FER_1"/>
    <property type="match status" value="1"/>
</dbReference>
<accession>A0ABV9XXF4</accession>
<evidence type="ECO:0000259" key="10">
    <source>
        <dbReference type="PROSITE" id="PS51384"/>
    </source>
</evidence>
<dbReference type="Gene3D" id="2.40.30.10">
    <property type="entry name" value="Translation factors"/>
    <property type="match status" value="1"/>
</dbReference>
<dbReference type="InterPro" id="IPR039261">
    <property type="entry name" value="FNR_nucleotide-bd"/>
</dbReference>
<proteinExistence type="predicted"/>
<dbReference type="Pfam" id="PF00175">
    <property type="entry name" value="NAD_binding_1"/>
    <property type="match status" value="1"/>
</dbReference>
<organism evidence="11 12">
    <name type="scientific">Saccharothrix xinjiangensis</name>
    <dbReference type="NCBI Taxonomy" id="204798"/>
    <lineage>
        <taxon>Bacteria</taxon>
        <taxon>Bacillati</taxon>
        <taxon>Actinomycetota</taxon>
        <taxon>Actinomycetes</taxon>
        <taxon>Pseudonocardiales</taxon>
        <taxon>Pseudonocardiaceae</taxon>
        <taxon>Saccharothrix</taxon>
    </lineage>
</organism>
<comment type="cofactor">
    <cofactor evidence="1">
        <name>FAD</name>
        <dbReference type="ChEBI" id="CHEBI:57692"/>
    </cofactor>
</comment>
<dbReference type="Pfam" id="PF00111">
    <property type="entry name" value="Fer2"/>
    <property type="match status" value="1"/>
</dbReference>